<dbReference type="eggNOG" id="COG2211">
    <property type="taxonomic scope" value="Bacteria"/>
</dbReference>
<feature type="transmembrane region" description="Helical" evidence="3">
    <location>
        <begin position="61"/>
        <end position="85"/>
    </location>
</feature>
<dbReference type="GO" id="GO:0005886">
    <property type="term" value="C:plasma membrane"/>
    <property type="evidence" value="ECO:0007669"/>
    <property type="project" value="TreeGrafter"/>
</dbReference>
<reference evidence="5" key="1">
    <citation type="submission" date="2010-12" db="EMBL/GenBank/DDBJ databases">
        <title>Complete sequence of chromosome 2 of Asticcacaulis excentricus CB 48.</title>
        <authorList>
            <consortium name="US DOE Joint Genome Institute"/>
            <person name="Lucas S."/>
            <person name="Copeland A."/>
            <person name="Lapidus A."/>
            <person name="Cheng J.-F."/>
            <person name="Bruce D."/>
            <person name="Goodwin L."/>
            <person name="Pitluck S."/>
            <person name="Teshima H."/>
            <person name="Davenport K."/>
            <person name="Detter J.C."/>
            <person name="Han C."/>
            <person name="Tapia R."/>
            <person name="Land M."/>
            <person name="Hauser L."/>
            <person name="Jeffries C."/>
            <person name="Kyrpides N."/>
            <person name="Ivanova N."/>
            <person name="Ovchinnikova G."/>
            <person name="Brun Y.V."/>
            <person name="Woyke T."/>
        </authorList>
    </citation>
    <scope>NUCLEOTIDE SEQUENCE [LARGE SCALE GENOMIC DNA]</scope>
    <source>
        <strain evidence="5">ATCC 15261 / DSM 4724 / KCTC 12464 / NCIMB 9791 / VKM B-1370 / CB 48</strain>
    </source>
</reference>
<keyword evidence="3" id="KW-1133">Transmembrane helix</keyword>
<dbReference type="CDD" id="cd17332">
    <property type="entry name" value="MFS_MelB_like"/>
    <property type="match status" value="1"/>
</dbReference>
<feature type="compositionally biased region" description="Basic and acidic residues" evidence="2">
    <location>
        <begin position="30"/>
        <end position="41"/>
    </location>
</feature>
<sequence length="499" mass="54338">MGVPVYRCHYVTFMSRHMTTLTCRSLRREEHYPTDSPDRENAAPQGNEMAATDRLSLREKIAYGAGDLGFNFYWTTISAFGLIFFTDVFGLDPLAAGTMLLISRVLDAFADPIMGAVADRTRSRWGRFRPWIFGAAAPMAMLGVLCFFTPPFDHDGKLVYAYLTYNLLMIVYSIANIPYSALSGVMSADGQDRTTLNSFRFVGGFLGGTIVTYATPLLVKSFGGANPAQGWPIVMAIYGIAVVAIMALVVLNTRERINPPPQQASSPWRDIRDLFGNKPWLVLFGLALVIMVTITLRMATSAYYMRYVVGREDLIGPFLTSYGVALAAGALLTPMMTKWIDKPRLMMILMGAVAILSASFFVIPPDQIGLMFVVQVLIGLCLGPKSPLAYAMYADAADYTEYRFGRRATAMTYAAATFSQKLGGALASYLIGAGLKAVDYVANGPQTVETKGIITVLMSLAPAAAALISVAVLLLYKLDKASMSAVSAELARRRAALEE</sequence>
<feature type="transmembrane region" description="Helical" evidence="3">
    <location>
        <begin position="413"/>
        <end position="432"/>
    </location>
</feature>
<dbReference type="KEGG" id="aex:Astex_3346"/>
<evidence type="ECO:0000256" key="1">
    <source>
        <dbReference type="ARBA" id="ARBA00009617"/>
    </source>
</evidence>
<keyword evidence="5" id="KW-1185">Reference proteome</keyword>
<feature type="transmembrane region" description="Helical" evidence="3">
    <location>
        <begin position="452"/>
        <end position="476"/>
    </location>
</feature>
<proteinExistence type="inferred from homology"/>
<feature type="transmembrane region" description="Helical" evidence="3">
    <location>
        <begin position="369"/>
        <end position="393"/>
    </location>
</feature>
<dbReference type="STRING" id="573065.Astex_3346"/>
<dbReference type="PANTHER" id="PTHR11328">
    <property type="entry name" value="MAJOR FACILITATOR SUPERFAMILY DOMAIN-CONTAINING PROTEIN"/>
    <property type="match status" value="1"/>
</dbReference>
<organism evidence="4 5">
    <name type="scientific">Asticcacaulis excentricus (strain ATCC 15261 / DSM 4724 / KCTC 12464 / NCIMB 9791 / VKM B-1370 / CB 48)</name>
    <dbReference type="NCBI Taxonomy" id="573065"/>
    <lineage>
        <taxon>Bacteria</taxon>
        <taxon>Pseudomonadati</taxon>
        <taxon>Pseudomonadota</taxon>
        <taxon>Alphaproteobacteria</taxon>
        <taxon>Caulobacterales</taxon>
        <taxon>Caulobacteraceae</taxon>
        <taxon>Asticcacaulis</taxon>
    </lineage>
</organism>
<dbReference type="NCBIfam" id="TIGR00792">
    <property type="entry name" value="gph"/>
    <property type="match status" value="1"/>
</dbReference>
<feature type="transmembrane region" description="Helical" evidence="3">
    <location>
        <begin position="280"/>
        <end position="299"/>
    </location>
</feature>
<dbReference type="InterPro" id="IPR001927">
    <property type="entry name" value="Na/Gal_symport"/>
</dbReference>
<keyword evidence="3" id="KW-0812">Transmembrane</keyword>
<dbReference type="Gene3D" id="1.20.1250.20">
    <property type="entry name" value="MFS general substrate transporter like domains"/>
    <property type="match status" value="1"/>
</dbReference>
<dbReference type="GO" id="GO:0006814">
    <property type="term" value="P:sodium ion transport"/>
    <property type="evidence" value="ECO:0007669"/>
    <property type="project" value="InterPro"/>
</dbReference>
<dbReference type="Proteomes" id="UP000001492">
    <property type="component" value="Chromosome 2"/>
</dbReference>
<feature type="region of interest" description="Disordered" evidence="2">
    <location>
        <begin position="30"/>
        <end position="49"/>
    </location>
</feature>
<dbReference type="PANTHER" id="PTHR11328:SF24">
    <property type="entry name" value="MAJOR FACILITATOR SUPERFAMILY (MFS) PROFILE DOMAIN-CONTAINING PROTEIN"/>
    <property type="match status" value="1"/>
</dbReference>
<evidence type="ECO:0000313" key="5">
    <source>
        <dbReference type="Proteomes" id="UP000001492"/>
    </source>
</evidence>
<evidence type="ECO:0000256" key="3">
    <source>
        <dbReference type="SAM" id="Phobius"/>
    </source>
</evidence>
<name>E8RU09_ASTEC</name>
<dbReference type="SUPFAM" id="SSF103473">
    <property type="entry name" value="MFS general substrate transporter"/>
    <property type="match status" value="1"/>
</dbReference>
<feature type="transmembrane region" description="Helical" evidence="3">
    <location>
        <begin position="231"/>
        <end position="251"/>
    </location>
</feature>
<dbReference type="InterPro" id="IPR039672">
    <property type="entry name" value="MFS_2"/>
</dbReference>
<feature type="transmembrane region" description="Helical" evidence="3">
    <location>
        <begin position="158"/>
        <end position="179"/>
    </location>
</feature>
<gene>
    <name evidence="4" type="ordered locus">Astex_3346</name>
</gene>
<dbReference type="EMBL" id="CP002396">
    <property type="protein sequence ID" value="ADU14980.1"/>
    <property type="molecule type" value="Genomic_DNA"/>
</dbReference>
<feature type="transmembrane region" description="Helical" evidence="3">
    <location>
        <begin position="345"/>
        <end position="363"/>
    </location>
</feature>
<dbReference type="GO" id="GO:0015293">
    <property type="term" value="F:symporter activity"/>
    <property type="evidence" value="ECO:0007669"/>
    <property type="project" value="InterPro"/>
</dbReference>
<feature type="transmembrane region" description="Helical" evidence="3">
    <location>
        <begin position="199"/>
        <end position="219"/>
    </location>
</feature>
<keyword evidence="3" id="KW-0472">Membrane</keyword>
<evidence type="ECO:0000256" key="2">
    <source>
        <dbReference type="SAM" id="MobiDB-lite"/>
    </source>
</evidence>
<protein>
    <submittedName>
        <fullName evidence="4">Sugar (Glycoside-Pentoside-Hexuronide) transporter</fullName>
    </submittedName>
</protein>
<feature type="transmembrane region" description="Helical" evidence="3">
    <location>
        <begin position="131"/>
        <end position="152"/>
    </location>
</feature>
<feature type="transmembrane region" description="Helical" evidence="3">
    <location>
        <begin position="91"/>
        <end position="110"/>
    </location>
</feature>
<dbReference type="AlphaFoldDB" id="E8RU09"/>
<dbReference type="InterPro" id="IPR036259">
    <property type="entry name" value="MFS_trans_sf"/>
</dbReference>
<feature type="transmembrane region" description="Helical" evidence="3">
    <location>
        <begin position="314"/>
        <end position="333"/>
    </location>
</feature>
<accession>E8RU09</accession>
<dbReference type="HOGENOM" id="CLU_027408_0_2_5"/>
<dbReference type="Pfam" id="PF13347">
    <property type="entry name" value="MFS_2"/>
    <property type="match status" value="1"/>
</dbReference>
<comment type="similarity">
    <text evidence="1">Belongs to the sodium:galactoside symporter (TC 2.A.2) family.</text>
</comment>
<evidence type="ECO:0000313" key="4">
    <source>
        <dbReference type="EMBL" id="ADU14980.1"/>
    </source>
</evidence>
<dbReference type="GO" id="GO:0008643">
    <property type="term" value="P:carbohydrate transport"/>
    <property type="evidence" value="ECO:0007669"/>
    <property type="project" value="InterPro"/>
</dbReference>